<evidence type="ECO:0000313" key="3">
    <source>
        <dbReference type="Proteomes" id="UP000188388"/>
    </source>
</evidence>
<dbReference type="AlphaFoldDB" id="A0A1R3VHF3"/>
<reference evidence="3" key="1">
    <citation type="submission" date="2017-01" db="EMBL/GenBank/DDBJ databases">
        <authorList>
            <person name="Brunel B."/>
        </authorList>
    </citation>
    <scope>NUCLEOTIDE SEQUENCE [LARGE SCALE GENOMIC DNA]</scope>
</reference>
<name>A0A1R3VHF3_9HYPH</name>
<evidence type="ECO:0000256" key="1">
    <source>
        <dbReference type="SAM" id="MobiDB-lite"/>
    </source>
</evidence>
<sequence>MHSQSNSESKTSPKSGSHFQASSSDQAMTVPGIGSLHAAVYLDDVARHAAAILRYNHHGDLDSGLPGSIGAPGLAAGAPARKIRRTRNVDDAASAGRDGSGHHP</sequence>
<dbReference type="EMBL" id="FTPD01000036">
    <property type="protein sequence ID" value="SIT57846.1"/>
    <property type="molecule type" value="Genomic_DNA"/>
</dbReference>
<evidence type="ECO:0000313" key="2">
    <source>
        <dbReference type="EMBL" id="SIT57846.1"/>
    </source>
</evidence>
<feature type="region of interest" description="Disordered" evidence="1">
    <location>
        <begin position="1"/>
        <end position="26"/>
    </location>
</feature>
<accession>A0A1R3VHF3</accession>
<feature type="region of interest" description="Disordered" evidence="1">
    <location>
        <begin position="61"/>
        <end position="104"/>
    </location>
</feature>
<proteinExistence type="predicted"/>
<protein>
    <submittedName>
        <fullName evidence="2">Uncharacterized protein</fullName>
    </submittedName>
</protein>
<organism evidence="2 3">
    <name type="scientific">Mesorhizobium prunaredense</name>
    <dbReference type="NCBI Taxonomy" id="1631249"/>
    <lineage>
        <taxon>Bacteria</taxon>
        <taxon>Pseudomonadati</taxon>
        <taxon>Pseudomonadota</taxon>
        <taxon>Alphaproteobacteria</taxon>
        <taxon>Hyphomicrobiales</taxon>
        <taxon>Phyllobacteriaceae</taxon>
        <taxon>Mesorhizobium</taxon>
    </lineage>
</organism>
<dbReference type="Proteomes" id="UP000188388">
    <property type="component" value="Unassembled WGS sequence"/>
</dbReference>
<feature type="compositionally biased region" description="Low complexity" evidence="1">
    <location>
        <begin position="63"/>
        <end position="80"/>
    </location>
</feature>
<gene>
    <name evidence="2" type="ORF">BQ8794_410013</name>
</gene>
<keyword evidence="3" id="KW-1185">Reference proteome</keyword>